<keyword evidence="1" id="KW-0479">Metal-binding</keyword>
<dbReference type="Proteomes" id="UP000886860">
    <property type="component" value="Unassembled WGS sequence"/>
</dbReference>
<protein>
    <submittedName>
        <fullName evidence="2">Aminopeptidase</fullName>
    </submittedName>
</protein>
<evidence type="ECO:0000313" key="2">
    <source>
        <dbReference type="EMBL" id="HIT40575.1"/>
    </source>
</evidence>
<name>A0A9D1GGJ1_9FIRM</name>
<organism evidence="2 3">
    <name type="scientific">Candidatus Caccovicinus merdipullorum</name>
    <dbReference type="NCBI Taxonomy" id="2840724"/>
    <lineage>
        <taxon>Bacteria</taxon>
        <taxon>Bacillati</taxon>
        <taxon>Bacillota</taxon>
        <taxon>Clostridia</taxon>
        <taxon>Eubacteriales</taxon>
        <taxon>Candidatus Caccovicinus</taxon>
    </lineage>
</organism>
<keyword evidence="2" id="KW-0645">Protease</keyword>
<sequence>MDVWEYWKEENDGAGERYALSMERIRMIPSENTVQEPYRDYFVQVSGFICLLGETVCSLQNGCMEKASLEELQQLNHRLYRDILPDHYQESYGNPAYASAHLGEVFGPLLSFLYSELRSQIPNVFEGRLRPIAAACETFIEIYNLFEESIPQEKEVRDVLYWYVSDYADQTVRSWLWERFDPSYSFARDIIMESDLKDLRYLYGFGEYISPSELSVAEFLNSLPEETVRSMADTYVEGFRKGFEVMGRDLSIKKTVLIRYEVGFERMIRYAVEGFGRLGLQCIFCRAPLSVINRNPNRKVGWYSSSPNKQYEYDHRYDCALYMGNTLKERKLSVLRTAFEDFKELASWYAGPAVVETFGEPGFVPVNKKECYALSEHQEAVIRSYNNEFTELMNKYSPEEETSFTIIAFPRPEIGEPYREIFEEIIRINTLDYEKYQKIQQVIIDALDQADWVRIKGAGENRTDLTVSLHPLKNPEKETKFENCVSDVNIPLGEVFTSPVLAGTDGLLNVKSVYIGEFQFKNLAIWFKDGRVTDYTCENLEDPEENRKLVRQVILKNHESLPMGEFAIGTNTTAYAAGRRYGIVDRLPILIVEKMGPHFAVGDTCYSWAEDCPMYNPDGKEMIARDNEISILRKEDVSKAYFSCHTDITIPYDELDSIVACREDGREIPIIRNGRFVLSGTESLNEPLSGSGLLS</sequence>
<dbReference type="EMBL" id="DVKS01000011">
    <property type="protein sequence ID" value="HIT40575.1"/>
    <property type="molecule type" value="Genomic_DNA"/>
</dbReference>
<dbReference type="InterPro" id="IPR000787">
    <property type="entry name" value="Peptidase_M29"/>
</dbReference>
<evidence type="ECO:0000256" key="1">
    <source>
        <dbReference type="ARBA" id="ARBA00022723"/>
    </source>
</evidence>
<comment type="caution">
    <text evidence="2">The sequence shown here is derived from an EMBL/GenBank/DDBJ whole genome shotgun (WGS) entry which is preliminary data.</text>
</comment>
<accession>A0A9D1GGJ1</accession>
<proteinExistence type="predicted"/>
<dbReference type="GO" id="GO:0004177">
    <property type="term" value="F:aminopeptidase activity"/>
    <property type="evidence" value="ECO:0007669"/>
    <property type="project" value="UniProtKB-KW"/>
</dbReference>
<dbReference type="InterPro" id="IPR052170">
    <property type="entry name" value="M29_Exopeptidase"/>
</dbReference>
<keyword evidence="2" id="KW-0031">Aminopeptidase</keyword>
<evidence type="ECO:0000313" key="3">
    <source>
        <dbReference type="Proteomes" id="UP000886860"/>
    </source>
</evidence>
<dbReference type="Pfam" id="PF02073">
    <property type="entry name" value="Peptidase_M29"/>
    <property type="match status" value="1"/>
</dbReference>
<dbReference type="GO" id="GO:0006508">
    <property type="term" value="P:proteolysis"/>
    <property type="evidence" value="ECO:0007669"/>
    <property type="project" value="InterPro"/>
</dbReference>
<reference evidence="2" key="1">
    <citation type="submission" date="2020-10" db="EMBL/GenBank/DDBJ databases">
        <authorList>
            <person name="Gilroy R."/>
        </authorList>
    </citation>
    <scope>NUCLEOTIDE SEQUENCE</scope>
    <source>
        <strain evidence="2">CHK123-3438</strain>
    </source>
</reference>
<gene>
    <name evidence="2" type="ORF">IAB60_00495</name>
</gene>
<dbReference type="AlphaFoldDB" id="A0A9D1GGJ1"/>
<dbReference type="GO" id="GO:0046872">
    <property type="term" value="F:metal ion binding"/>
    <property type="evidence" value="ECO:0007669"/>
    <property type="project" value="UniProtKB-KW"/>
</dbReference>
<dbReference type="PANTHER" id="PTHR34448">
    <property type="entry name" value="AMINOPEPTIDASE"/>
    <property type="match status" value="1"/>
</dbReference>
<reference evidence="2" key="2">
    <citation type="journal article" date="2021" name="PeerJ">
        <title>Extensive microbial diversity within the chicken gut microbiome revealed by metagenomics and culture.</title>
        <authorList>
            <person name="Gilroy R."/>
            <person name="Ravi A."/>
            <person name="Getino M."/>
            <person name="Pursley I."/>
            <person name="Horton D.L."/>
            <person name="Alikhan N.F."/>
            <person name="Baker D."/>
            <person name="Gharbi K."/>
            <person name="Hall N."/>
            <person name="Watson M."/>
            <person name="Adriaenssens E.M."/>
            <person name="Foster-Nyarko E."/>
            <person name="Jarju S."/>
            <person name="Secka A."/>
            <person name="Antonio M."/>
            <person name="Oren A."/>
            <person name="Chaudhuri R.R."/>
            <person name="La Ragione R."/>
            <person name="Hildebrand F."/>
            <person name="Pallen M.J."/>
        </authorList>
    </citation>
    <scope>NUCLEOTIDE SEQUENCE</scope>
    <source>
        <strain evidence="2">CHK123-3438</strain>
    </source>
</reference>
<dbReference type="PANTHER" id="PTHR34448:SF1">
    <property type="entry name" value="BLL6088 PROTEIN"/>
    <property type="match status" value="1"/>
</dbReference>
<keyword evidence="2" id="KW-0378">Hydrolase</keyword>
<dbReference type="SUPFAM" id="SSF144052">
    <property type="entry name" value="Thermophilic metalloprotease-like"/>
    <property type="match status" value="1"/>
</dbReference>